<organism evidence="3 4">
    <name type="scientific">Vreelandella rituensis</name>
    <dbReference type="NCBI Taxonomy" id="2282306"/>
    <lineage>
        <taxon>Bacteria</taxon>
        <taxon>Pseudomonadati</taxon>
        <taxon>Pseudomonadota</taxon>
        <taxon>Gammaproteobacteria</taxon>
        <taxon>Oceanospirillales</taxon>
        <taxon>Halomonadaceae</taxon>
        <taxon>Vreelandella</taxon>
    </lineage>
</organism>
<feature type="coiled-coil region" evidence="1">
    <location>
        <begin position="302"/>
        <end position="339"/>
    </location>
</feature>
<comment type="caution">
    <text evidence="3">The sequence shown here is derived from an EMBL/GenBank/DDBJ whole genome shotgun (WGS) entry which is preliminary data.</text>
</comment>
<dbReference type="EMBL" id="QPIJ01000001">
    <property type="protein sequence ID" value="RCV93727.1"/>
    <property type="molecule type" value="Genomic_DNA"/>
</dbReference>
<keyword evidence="1" id="KW-0175">Coiled coil</keyword>
<feature type="region of interest" description="Disordered" evidence="2">
    <location>
        <begin position="148"/>
        <end position="212"/>
    </location>
</feature>
<sequence>MTKKNMMPMAIIGLASVVTVGGMFVFLSQQGASSNQPSTQNAAVNTPPISTTVQYEEAPEELDNPYDFEAVTAGRLDKLRTRDSELSETYEGSEDAIYTSAADDEALPENSFGQLSNFDRPAAQPPAPAPAVAVDNGSVATAPLLPEASTEEAPAMSHEPDTNGDPDTGTDADADAGAGAGADTQTVTETNVSLDPSKRNFEGNSTFGSNIPSPTAIENQTFSQHMSGDPVEPGANDDAYPGEHDADLDDAVHSLTLALLDEQLGELKAQMQDMASYMGELTLQIETLAATQKEPSIDASQLENMHSKLDTLSEQVASLAEQQQKIEQKRSETARVSARPNVEGLYQAIAIENGKAVLRGQNTGRTYRLAPGDSLAYGGTLTSIKGDSIQLKWPHQEVVLSIY</sequence>
<evidence type="ECO:0000256" key="2">
    <source>
        <dbReference type="SAM" id="MobiDB-lite"/>
    </source>
</evidence>
<evidence type="ECO:0000313" key="4">
    <source>
        <dbReference type="Proteomes" id="UP000253204"/>
    </source>
</evidence>
<name>A0A368UB00_9GAMM</name>
<evidence type="ECO:0000313" key="3">
    <source>
        <dbReference type="EMBL" id="RCV93727.1"/>
    </source>
</evidence>
<feature type="compositionally biased region" description="Low complexity" evidence="2">
    <location>
        <begin position="175"/>
        <end position="186"/>
    </location>
</feature>
<dbReference type="RefSeq" id="WP_114485055.1">
    <property type="nucleotide sequence ID" value="NZ_CBCSHM010000007.1"/>
</dbReference>
<evidence type="ECO:0008006" key="5">
    <source>
        <dbReference type="Google" id="ProtNLM"/>
    </source>
</evidence>
<feature type="compositionally biased region" description="Polar residues" evidence="2">
    <location>
        <begin position="202"/>
        <end position="212"/>
    </location>
</feature>
<feature type="compositionally biased region" description="Acidic residues" evidence="2">
    <location>
        <begin position="162"/>
        <end position="174"/>
    </location>
</feature>
<proteinExistence type="predicted"/>
<keyword evidence="4" id="KW-1185">Reference proteome</keyword>
<dbReference type="Proteomes" id="UP000253204">
    <property type="component" value="Unassembled WGS sequence"/>
</dbReference>
<feature type="region of interest" description="Disordered" evidence="2">
    <location>
        <begin position="109"/>
        <end position="134"/>
    </location>
</feature>
<dbReference type="AlphaFoldDB" id="A0A368UB00"/>
<protein>
    <recommendedName>
        <fullName evidence="5">Type IV pilus biogenesis protein PilP</fullName>
    </recommendedName>
</protein>
<reference evidence="3 4" key="1">
    <citation type="submission" date="2018-07" db="EMBL/GenBank/DDBJ databases">
        <title>Halomonas rutogse sp. nov., isolated from Lake TangqianCo on Tibetan Plateau.</title>
        <authorList>
            <person name="Lu H."/>
            <person name="Xing P."/>
            <person name="Wu Q."/>
        </authorList>
    </citation>
    <scope>NUCLEOTIDE SEQUENCE [LARGE SCALE GENOMIC DNA]</scope>
    <source>
        <strain evidence="3 4">TQ8S</strain>
    </source>
</reference>
<evidence type="ECO:0000256" key="1">
    <source>
        <dbReference type="SAM" id="Coils"/>
    </source>
</evidence>
<accession>A0A368UB00</accession>
<gene>
    <name evidence="3" type="ORF">DU506_00815</name>
</gene>